<feature type="compositionally biased region" description="Polar residues" evidence="1">
    <location>
        <begin position="512"/>
        <end position="521"/>
    </location>
</feature>
<feature type="compositionally biased region" description="Basic and acidic residues" evidence="1">
    <location>
        <begin position="257"/>
        <end position="285"/>
    </location>
</feature>
<reference evidence="2 3" key="1">
    <citation type="journal article" date="2018" name="BMC Genomics">
        <title>Comparative genome analyses reveal sequence features reflecting distinct modes of host-adaptation between dicot and monocot powdery mildew.</title>
        <authorList>
            <person name="Wu Y."/>
            <person name="Ma X."/>
            <person name="Pan Z."/>
            <person name="Kale S.D."/>
            <person name="Song Y."/>
            <person name="King H."/>
            <person name="Zhang Q."/>
            <person name="Presley C."/>
            <person name="Deng X."/>
            <person name="Wei C.I."/>
            <person name="Xiao S."/>
        </authorList>
    </citation>
    <scope>NUCLEOTIDE SEQUENCE [LARGE SCALE GENOMIC DNA]</scope>
    <source>
        <strain evidence="2">UCSC1</strain>
    </source>
</reference>
<protein>
    <submittedName>
        <fullName evidence="2">Uncharacterized protein</fullName>
    </submittedName>
</protein>
<evidence type="ECO:0000313" key="2">
    <source>
        <dbReference type="EMBL" id="RKF57462.1"/>
    </source>
</evidence>
<feature type="compositionally biased region" description="Basic and acidic residues" evidence="1">
    <location>
        <begin position="41"/>
        <end position="53"/>
    </location>
</feature>
<feature type="region of interest" description="Disordered" evidence="1">
    <location>
        <begin position="813"/>
        <end position="863"/>
    </location>
</feature>
<proteinExistence type="predicted"/>
<comment type="caution">
    <text evidence="2">The sequence shown here is derived from an EMBL/GenBank/DDBJ whole genome shotgun (WGS) entry which is preliminary data.</text>
</comment>
<organism evidence="2 3">
    <name type="scientific">Golovinomyces cichoracearum</name>
    <dbReference type="NCBI Taxonomy" id="62708"/>
    <lineage>
        <taxon>Eukaryota</taxon>
        <taxon>Fungi</taxon>
        <taxon>Dikarya</taxon>
        <taxon>Ascomycota</taxon>
        <taxon>Pezizomycotina</taxon>
        <taxon>Leotiomycetes</taxon>
        <taxon>Erysiphales</taxon>
        <taxon>Erysiphaceae</taxon>
        <taxon>Golovinomyces</taxon>
    </lineage>
</organism>
<dbReference type="AlphaFoldDB" id="A0A420HJ61"/>
<evidence type="ECO:0000313" key="3">
    <source>
        <dbReference type="Proteomes" id="UP000285405"/>
    </source>
</evidence>
<dbReference type="EMBL" id="MCBR01018920">
    <property type="protein sequence ID" value="RKF57462.1"/>
    <property type="molecule type" value="Genomic_DNA"/>
</dbReference>
<feature type="region of interest" description="Disordered" evidence="1">
    <location>
        <begin position="679"/>
        <end position="719"/>
    </location>
</feature>
<feature type="region of interest" description="Disordered" evidence="1">
    <location>
        <begin position="1"/>
        <end position="57"/>
    </location>
</feature>
<dbReference type="GO" id="GO:0008652">
    <property type="term" value="P:amino acid biosynthetic process"/>
    <property type="evidence" value="ECO:0007669"/>
    <property type="project" value="InterPro"/>
</dbReference>
<evidence type="ECO:0000256" key="1">
    <source>
        <dbReference type="SAM" id="MobiDB-lite"/>
    </source>
</evidence>
<name>A0A420HJ61_9PEZI</name>
<feature type="region of interest" description="Disordered" evidence="1">
    <location>
        <begin position="512"/>
        <end position="563"/>
    </location>
</feature>
<feature type="compositionally biased region" description="Polar residues" evidence="1">
    <location>
        <begin position="15"/>
        <end position="32"/>
    </location>
</feature>
<feature type="compositionally biased region" description="Low complexity" evidence="1">
    <location>
        <begin position="419"/>
        <end position="435"/>
    </location>
</feature>
<feature type="compositionally biased region" description="Polar residues" evidence="1">
    <location>
        <begin position="895"/>
        <end position="907"/>
    </location>
</feature>
<feature type="compositionally biased region" description="Polar residues" evidence="1">
    <location>
        <begin position="221"/>
        <end position="241"/>
    </location>
</feature>
<feature type="compositionally biased region" description="Basic and acidic residues" evidence="1">
    <location>
        <begin position="848"/>
        <end position="859"/>
    </location>
</feature>
<feature type="compositionally biased region" description="Polar residues" evidence="1">
    <location>
        <begin position="921"/>
        <end position="935"/>
    </location>
</feature>
<gene>
    <name evidence="2" type="ORF">GcC1_189009</name>
</gene>
<dbReference type="Proteomes" id="UP000285405">
    <property type="component" value="Unassembled WGS sequence"/>
</dbReference>
<feature type="compositionally biased region" description="Low complexity" evidence="1">
    <location>
        <begin position="939"/>
        <end position="959"/>
    </location>
</feature>
<feature type="compositionally biased region" description="Basic and acidic residues" evidence="1">
    <location>
        <begin position="551"/>
        <end position="560"/>
    </location>
</feature>
<dbReference type="OrthoDB" id="5335210at2759"/>
<feature type="region of interest" description="Disordered" evidence="1">
    <location>
        <begin position="895"/>
        <end position="959"/>
    </location>
</feature>
<feature type="compositionally biased region" description="Basic and acidic residues" evidence="1">
    <location>
        <begin position="522"/>
        <end position="536"/>
    </location>
</feature>
<dbReference type="GO" id="GO:0004072">
    <property type="term" value="F:aspartate kinase activity"/>
    <property type="evidence" value="ECO:0007669"/>
    <property type="project" value="InterPro"/>
</dbReference>
<feature type="region of interest" description="Disordered" evidence="1">
    <location>
        <begin position="197"/>
        <end position="285"/>
    </location>
</feature>
<accession>A0A420HJ61</accession>
<sequence length="1068" mass="118704">MNRFRRKKDVRDTTEGASRTSIESEAPTTSFTRRPFRLGKKNIEPEPESKPDINLDSVLPSNENFRTSLLMHGLSARFSMLREQDDSNSKIGKASDDSVMFSKRISKYNDLSFLDDSLSDIAEASVHKTSNPFFEMERAVSNSSLPCDRSKNELKSYSSMINRSRPGEGNNLFGGRQKINVGNRILYEDDVGLSAYQRERRSERERLRQKSEIQGILPSEALSNGNNSNKPLPQEVSSRISGNRHHSPTLASPKNETGSKKFTPEGIERVQNENNPSEKHEMYESELNSYRHEKSTFGMTKHDTQSHNNLRPLNENYLQQNNSINHEVAMSDFLSTQISKFGGTSVSNVKKYGLVSPPLSPPVSTKIKSLALNRSSSDSVAFLSLKGPTSTSNLDDEDSQDLFSSWFSSPREKILSEISPTSNPSSSKSTHHSSNPETRSLSEETTKNNCSLGPAKTQELKLSTSPENLFKNSSHESSHLLCGSRSNSFTSSSVKDAILNSSNLLDHLETRYPTSTESNDISDFKDTEINSQKDDSDSSQSNPPSAPESLHSSEKIDRADSPVTEIPNEIIGMVRQHMRFQSNTSSVYGAPPSIDQFDLDYDIKCAGSLNDYLIQTNPWEEENNEGGSTLLVQENKLKTREAALDPPLSPEKDHVGSYMREDVVQNKILEKEICHSDANTLKSTKPLPPAIENHDPYLNGDETTRQTSKRKGTGPFHDRLCSIDTQKEREDLQSELASRRRHVQEKMKSFVESDSHSSIHAHITEASKDGPTRNSAFAILRTKNSRGSVKPKDNNTKSMKKFGLVNLSSSNISTPKNISGEEDNDGGIGSPGNLIISSSHGASPHSRARTDFQHERESKASSNLGRLDNINIVSSWSDSHRKDGPFLHVDIQSSEGHSVSSMNNRTPSRIRCFLDDPEENPLTTNKNYSENSLLRESSETSSSKTFSTSSQSYSDSSTNSVYCENDITHQHAEPRNIPSLKQHLIHYMSSSTSNQTNAPQSLGSLVSNSVYTPPQTLVLNVPAQNSSICGITNKKLPPIPPSGLRWQTKLSRLQAPYKRKSDENTAIF</sequence>
<feature type="compositionally biased region" description="Basic and acidic residues" evidence="1">
    <location>
        <begin position="197"/>
        <end position="211"/>
    </location>
</feature>
<dbReference type="InterPro" id="IPR018042">
    <property type="entry name" value="Aspartate_kinase_CS"/>
</dbReference>
<dbReference type="PROSITE" id="PS00324">
    <property type="entry name" value="ASPARTOKINASE"/>
    <property type="match status" value="1"/>
</dbReference>
<feature type="region of interest" description="Disordered" evidence="1">
    <location>
        <begin position="416"/>
        <end position="454"/>
    </location>
</feature>